<protein>
    <submittedName>
        <fullName evidence="1">Thiamine pyrophosphate enzyme, N-terminal TPP binding domain-containing protein</fullName>
    </submittedName>
</protein>
<evidence type="ECO:0000313" key="2">
    <source>
        <dbReference type="Proteomes" id="UP000790377"/>
    </source>
</evidence>
<dbReference type="EMBL" id="MU267632">
    <property type="protein sequence ID" value="KAH7913373.1"/>
    <property type="molecule type" value="Genomic_DNA"/>
</dbReference>
<dbReference type="Proteomes" id="UP000790377">
    <property type="component" value="Unassembled WGS sequence"/>
</dbReference>
<comment type="caution">
    <text evidence="1">The sequence shown here is derived from an EMBL/GenBank/DDBJ whole genome shotgun (WGS) entry which is preliminary data.</text>
</comment>
<name>A0ACB8AK75_9AGAM</name>
<organism evidence="1 2">
    <name type="scientific">Hygrophoropsis aurantiaca</name>
    <dbReference type="NCBI Taxonomy" id="72124"/>
    <lineage>
        <taxon>Eukaryota</taxon>
        <taxon>Fungi</taxon>
        <taxon>Dikarya</taxon>
        <taxon>Basidiomycota</taxon>
        <taxon>Agaricomycotina</taxon>
        <taxon>Agaricomycetes</taxon>
        <taxon>Agaricomycetidae</taxon>
        <taxon>Boletales</taxon>
        <taxon>Coniophorineae</taxon>
        <taxon>Hygrophoropsidaceae</taxon>
        <taxon>Hygrophoropsis</taxon>
    </lineage>
</organism>
<reference evidence="1" key="1">
    <citation type="journal article" date="2021" name="New Phytol.">
        <title>Evolutionary innovations through gain and loss of genes in the ectomycorrhizal Boletales.</title>
        <authorList>
            <person name="Wu G."/>
            <person name="Miyauchi S."/>
            <person name="Morin E."/>
            <person name="Kuo A."/>
            <person name="Drula E."/>
            <person name="Varga T."/>
            <person name="Kohler A."/>
            <person name="Feng B."/>
            <person name="Cao Y."/>
            <person name="Lipzen A."/>
            <person name="Daum C."/>
            <person name="Hundley H."/>
            <person name="Pangilinan J."/>
            <person name="Johnson J."/>
            <person name="Barry K."/>
            <person name="LaButti K."/>
            <person name="Ng V."/>
            <person name="Ahrendt S."/>
            <person name="Min B."/>
            <person name="Choi I.G."/>
            <person name="Park H."/>
            <person name="Plett J.M."/>
            <person name="Magnuson J."/>
            <person name="Spatafora J.W."/>
            <person name="Nagy L.G."/>
            <person name="Henrissat B."/>
            <person name="Grigoriev I.V."/>
            <person name="Yang Z.L."/>
            <person name="Xu J."/>
            <person name="Martin F.M."/>
        </authorList>
    </citation>
    <scope>NUCLEOTIDE SEQUENCE</scope>
    <source>
        <strain evidence="1">ATCC 28755</strain>
    </source>
</reference>
<proteinExistence type="predicted"/>
<sequence>MYTTSSLFLRTLVEVGITHAFVNWGSDHPALLEDLERQRVEKGETSLKIVTCPNEMVALSAAQGYAQVTGKPAAVIVHVDVGTQALAGAIHNANRGKAPVLIYAGASPFTMEGELKGSRNEWIMWMQDTHDQPAIVRQYMRYTAQINAPENVPHLVRRALQIATSDPKGPVYLWGRREVMEKEIDPSLMSAPVPLLKWPSVAPSALSPSAASEIAKALVNAENPLIITSHIGRNPSACAELGSLSRELALPIFVTCPSAINIPFSHPNLIGVSFLAPGTNTPLLKDADVILVVDVEVAWIPMNKDSSGAYERPKDSAKVFVLDSGDPLREGIGMNHIDADLVCRADAGIALGQILLLSETIGRQRDSKTLGLAVRQRTEKILQLRQAWLASMEEAEAFPSISPAQTASISYTGPQIVASLRKAISARTFSASGTLYLNESISNYPVTYSHTQPEVPGGMIGSGGSSLGWALGASVGAVIGGQVAKRGDQGTGFDFVTTIVGDGTFLFGVPASAYWMARRYQTPFLTIILNNGGWKSPKLSMLGVYPQGHGSKVLGNQLTVGFGPDMPDYSQIAVAASGGWAWGKRVSAQTVGEGQTLQEALEEAMAEAVRVVVGERRCAVLDCVLESI</sequence>
<gene>
    <name evidence="1" type="ORF">BJ138DRAFT_1134160</name>
</gene>
<keyword evidence="2" id="KW-1185">Reference proteome</keyword>
<evidence type="ECO:0000313" key="1">
    <source>
        <dbReference type="EMBL" id="KAH7913373.1"/>
    </source>
</evidence>
<accession>A0ACB8AK75</accession>